<gene>
    <name evidence="2" type="ORF">HHL23_16560</name>
</gene>
<dbReference type="EMBL" id="JABBGI010000023">
    <property type="protein sequence ID" value="NML71403.1"/>
    <property type="molecule type" value="Genomic_DNA"/>
</dbReference>
<proteinExistence type="predicted"/>
<sequence>MKGKVFQYKIVYWLSILINLIFSAVFGFASVNRIVTNSFLIKRDIIYSLSIIIIAILSIIGLVSLIIKYKQSIRIFSYTLILLIITFTFGILESIFIRKNFGNDTSDYILVPILYLIMIGLFILIQKSKFKDNSVFLEIEEIGKHAD</sequence>
<reference evidence="2 3" key="1">
    <citation type="submission" date="2020-04" db="EMBL/GenBank/DDBJ databases">
        <title>Chryseobacterium sp. RP-3-3 sp. nov., isolated from Jeju soil.</title>
        <authorList>
            <person name="Dahal R.H."/>
        </authorList>
    </citation>
    <scope>NUCLEOTIDE SEQUENCE [LARGE SCALE GENOMIC DNA]</scope>
    <source>
        <strain evidence="2 3">RP-3-3</strain>
    </source>
</reference>
<evidence type="ECO:0000313" key="2">
    <source>
        <dbReference type="EMBL" id="NML71403.1"/>
    </source>
</evidence>
<feature type="transmembrane region" description="Helical" evidence="1">
    <location>
        <begin position="79"/>
        <end position="97"/>
    </location>
</feature>
<keyword evidence="1" id="KW-1133">Transmembrane helix</keyword>
<feature type="transmembrane region" description="Helical" evidence="1">
    <location>
        <begin position="109"/>
        <end position="125"/>
    </location>
</feature>
<dbReference type="Proteomes" id="UP000544054">
    <property type="component" value="Unassembled WGS sequence"/>
</dbReference>
<name>A0A7Y0AQ12_9FLAO</name>
<dbReference type="RefSeq" id="WP_169235902.1">
    <property type="nucleotide sequence ID" value="NZ_JABBGI010000023.1"/>
</dbReference>
<evidence type="ECO:0000313" key="3">
    <source>
        <dbReference type="Proteomes" id="UP000544054"/>
    </source>
</evidence>
<dbReference type="AlphaFoldDB" id="A0A7Y0AQ12"/>
<evidence type="ECO:0008006" key="4">
    <source>
        <dbReference type="Google" id="ProtNLM"/>
    </source>
</evidence>
<organism evidence="2 3">
    <name type="scientific">Chryseobacterium antibioticum</name>
    <dbReference type="NCBI Taxonomy" id="2728847"/>
    <lineage>
        <taxon>Bacteria</taxon>
        <taxon>Pseudomonadati</taxon>
        <taxon>Bacteroidota</taxon>
        <taxon>Flavobacteriia</taxon>
        <taxon>Flavobacteriales</taxon>
        <taxon>Weeksellaceae</taxon>
        <taxon>Chryseobacterium group</taxon>
        <taxon>Chryseobacterium</taxon>
    </lineage>
</organism>
<keyword evidence="3" id="KW-1185">Reference proteome</keyword>
<keyword evidence="1" id="KW-0812">Transmembrane</keyword>
<comment type="caution">
    <text evidence="2">The sequence shown here is derived from an EMBL/GenBank/DDBJ whole genome shotgun (WGS) entry which is preliminary data.</text>
</comment>
<protein>
    <recommendedName>
        <fullName evidence="4">DUF4293 family protein</fullName>
    </recommendedName>
</protein>
<keyword evidence="1" id="KW-0472">Membrane</keyword>
<feature type="transmembrane region" description="Helical" evidence="1">
    <location>
        <begin position="12"/>
        <end position="33"/>
    </location>
</feature>
<feature type="transmembrane region" description="Helical" evidence="1">
    <location>
        <begin position="45"/>
        <end position="67"/>
    </location>
</feature>
<evidence type="ECO:0000256" key="1">
    <source>
        <dbReference type="SAM" id="Phobius"/>
    </source>
</evidence>
<accession>A0A7Y0AQ12</accession>